<organism evidence="1 2">
    <name type="scientific">Synechococcus phage S-P4</name>
    <dbReference type="NCBI Taxonomy" id="2484640"/>
    <lineage>
        <taxon>Viruses</taxon>
        <taxon>Duplodnaviria</taxon>
        <taxon>Heunggongvirae</taxon>
        <taxon>Uroviricota</taxon>
        <taxon>Caudoviricetes</taxon>
        <taxon>Pantevenvirales</taxon>
        <taxon>Kyanoviridae</taxon>
        <taxon>Leucotheavirus</taxon>
        <taxon>Leucotheavirus sp4</taxon>
    </lineage>
</organism>
<dbReference type="KEGG" id="vg:55007357"/>
<dbReference type="RefSeq" id="YP_009816123.1">
    <property type="nucleotide sequence ID" value="NC_048102.1"/>
</dbReference>
<reference evidence="1 2" key="1">
    <citation type="submission" date="2018-09" db="EMBL/GenBank/DDBJ databases">
        <authorList>
            <person name="You S."/>
        </authorList>
    </citation>
    <scope>NUCLEOTIDE SEQUENCE [LARGE SCALE GENOMIC DNA]</scope>
</reference>
<keyword evidence="2" id="KW-1185">Reference proteome</keyword>
<protein>
    <submittedName>
        <fullName evidence="1">Uncharacterized protein</fullName>
    </submittedName>
</protein>
<accession>A0A3G3M7M4</accession>
<dbReference type="GeneID" id="55007357"/>
<proteinExistence type="predicted"/>
<dbReference type="EMBL" id="MH920639">
    <property type="protein sequence ID" value="AYR01938.1"/>
    <property type="molecule type" value="Genomic_DNA"/>
</dbReference>
<evidence type="ECO:0000313" key="1">
    <source>
        <dbReference type="EMBL" id="AYR01938.1"/>
    </source>
</evidence>
<dbReference type="Proteomes" id="UP000281181">
    <property type="component" value="Segment"/>
</dbReference>
<name>A0A3G3M7M4_9CAUD</name>
<evidence type="ECO:0000313" key="2">
    <source>
        <dbReference type="Proteomes" id="UP000281181"/>
    </source>
</evidence>
<sequence>MNSYQKAIKALEECVKDAMENDVDSNLQSEIWRHYQGMKSIRKSVESKYKVSPTKEFLVSDSNYDIDYNISFTGSDNISVGAAQPVDTPFFGAGNTDVITFS</sequence>